<reference evidence="1 2" key="1">
    <citation type="submission" date="2023-03" db="EMBL/GenBank/DDBJ databases">
        <title>Bacillus Genome Sequencing.</title>
        <authorList>
            <person name="Dunlap C."/>
        </authorList>
    </citation>
    <scope>NUCLEOTIDE SEQUENCE [LARGE SCALE GENOMIC DNA]</scope>
    <source>
        <strain evidence="1 2">B-4107</strain>
    </source>
</reference>
<evidence type="ECO:0000313" key="2">
    <source>
        <dbReference type="Proteomes" id="UP001341820"/>
    </source>
</evidence>
<dbReference type="InterPro" id="IPR027417">
    <property type="entry name" value="P-loop_NTPase"/>
</dbReference>
<gene>
    <name evidence="1" type="ORF">P5F74_19730</name>
</gene>
<dbReference type="SUPFAM" id="SSF52540">
    <property type="entry name" value="P-loop containing nucleoside triphosphate hydrolases"/>
    <property type="match status" value="1"/>
</dbReference>
<accession>A0ABU6NRJ0</accession>
<sequence length="234" mass="27430">MKIELFGLPCSGKSTIINKIRKSKEGESFKFPSNSISGVSNRLLRNTKKITHIINMLIISPKMSINGWRALNNMEIEDTLKVIKLYVYYLTTMSLLKKSTRGQSFDLYDEGIFQVFWGVRYLSKNKFNLNQFLDLFPNDVWPKLIIVVKVDQDRWLDRIYSRQRKYKNKFTKGGSDFEREINIPGSVNKALLEYDVIISMIDYISEINEIRVIEVDNNDVKDLDEIYKTIFNDL</sequence>
<protein>
    <recommendedName>
        <fullName evidence="3">Deoxynucleoside kinase domain-containing protein</fullName>
    </recommendedName>
</protein>
<proteinExistence type="predicted"/>
<comment type="caution">
    <text evidence="1">The sequence shown here is derived from an EMBL/GenBank/DDBJ whole genome shotgun (WGS) entry which is preliminary data.</text>
</comment>
<keyword evidence="2" id="KW-1185">Reference proteome</keyword>
<dbReference type="EMBL" id="JAROAS010000065">
    <property type="protein sequence ID" value="MED4130344.1"/>
    <property type="molecule type" value="Genomic_DNA"/>
</dbReference>
<dbReference type="Gene3D" id="3.40.50.300">
    <property type="entry name" value="P-loop containing nucleotide triphosphate hydrolases"/>
    <property type="match status" value="1"/>
</dbReference>
<organism evidence="1 2">
    <name type="scientific">Shouchella miscanthi</name>
    <dbReference type="NCBI Taxonomy" id="2598861"/>
    <lineage>
        <taxon>Bacteria</taxon>
        <taxon>Bacillati</taxon>
        <taxon>Bacillota</taxon>
        <taxon>Bacilli</taxon>
        <taxon>Bacillales</taxon>
        <taxon>Bacillaceae</taxon>
        <taxon>Shouchella</taxon>
    </lineage>
</organism>
<name>A0ABU6NRJ0_9BACI</name>
<dbReference type="RefSeq" id="WP_328238963.1">
    <property type="nucleotide sequence ID" value="NZ_JAROAS010000065.1"/>
</dbReference>
<evidence type="ECO:0000313" key="1">
    <source>
        <dbReference type="EMBL" id="MED4130344.1"/>
    </source>
</evidence>
<dbReference type="Proteomes" id="UP001341820">
    <property type="component" value="Unassembled WGS sequence"/>
</dbReference>
<evidence type="ECO:0008006" key="3">
    <source>
        <dbReference type="Google" id="ProtNLM"/>
    </source>
</evidence>